<sequence length="117" mass="12952">MRKLVDVLATGEDLLFNCVVGHFTKSPPLLASTEPSPALQEALSAEWPVELRSYLATSSPATVLEYRHTCLRAFSLHFPRPADIGTFQTLSEDFHSELLGDETNSVSYLPLFASNIR</sequence>
<reference evidence="1 2" key="1">
    <citation type="submission" date="2018-11" db="EMBL/GenBank/DDBJ databases">
        <authorList>
            <consortium name="Pathogen Informatics"/>
        </authorList>
    </citation>
    <scope>NUCLEOTIDE SEQUENCE [LARGE SCALE GENOMIC DNA]</scope>
</reference>
<dbReference type="InterPro" id="IPR029044">
    <property type="entry name" value="Nucleotide-diphossugar_trans"/>
</dbReference>
<evidence type="ECO:0000313" key="2">
    <source>
        <dbReference type="Proteomes" id="UP000281553"/>
    </source>
</evidence>
<accession>A0A3P7LQC2</accession>
<dbReference type="AlphaFoldDB" id="A0A3P7LQC2"/>
<dbReference type="Gene3D" id="3.90.550.10">
    <property type="entry name" value="Spore Coat Polysaccharide Biosynthesis Protein SpsA, Chain A"/>
    <property type="match status" value="1"/>
</dbReference>
<dbReference type="EMBL" id="UYRU01069788">
    <property type="protein sequence ID" value="VDN19014.1"/>
    <property type="molecule type" value="Genomic_DNA"/>
</dbReference>
<evidence type="ECO:0000313" key="1">
    <source>
        <dbReference type="EMBL" id="VDN19014.1"/>
    </source>
</evidence>
<organism evidence="1 2">
    <name type="scientific">Dibothriocephalus latus</name>
    <name type="common">Fish tapeworm</name>
    <name type="synonym">Diphyllobothrium latum</name>
    <dbReference type="NCBI Taxonomy" id="60516"/>
    <lineage>
        <taxon>Eukaryota</taxon>
        <taxon>Metazoa</taxon>
        <taxon>Spiralia</taxon>
        <taxon>Lophotrochozoa</taxon>
        <taxon>Platyhelminthes</taxon>
        <taxon>Cestoda</taxon>
        <taxon>Eucestoda</taxon>
        <taxon>Diphyllobothriidea</taxon>
        <taxon>Diphyllobothriidae</taxon>
        <taxon>Dibothriocephalus</taxon>
    </lineage>
</organism>
<keyword evidence="2" id="KW-1185">Reference proteome</keyword>
<protein>
    <submittedName>
        <fullName evidence="1">Uncharacterized protein</fullName>
    </submittedName>
</protein>
<name>A0A3P7LQC2_DIBLA</name>
<dbReference type="OrthoDB" id="5954868at2759"/>
<dbReference type="Proteomes" id="UP000281553">
    <property type="component" value="Unassembled WGS sequence"/>
</dbReference>
<proteinExistence type="predicted"/>
<gene>
    <name evidence="1" type="ORF">DILT_LOCUS13321</name>
</gene>